<dbReference type="GO" id="GO:0005783">
    <property type="term" value="C:endoplasmic reticulum"/>
    <property type="evidence" value="ECO:0007669"/>
    <property type="project" value="TreeGrafter"/>
</dbReference>
<dbReference type="SMART" id="SM00022">
    <property type="entry name" value="PLAc"/>
    <property type="match status" value="1"/>
</dbReference>
<dbReference type="EC" id="3.1.1.5" evidence="2 9"/>
<comment type="similarity">
    <text evidence="1 9">Belongs to the lysophospholipase family.</text>
</comment>
<evidence type="ECO:0000259" key="11">
    <source>
        <dbReference type="PROSITE" id="PS51210"/>
    </source>
</evidence>
<dbReference type="PANTHER" id="PTHR10728:SF33">
    <property type="entry name" value="LYSOPHOSPHOLIPASE 1-RELATED"/>
    <property type="match status" value="1"/>
</dbReference>
<dbReference type="GO" id="GO:0005829">
    <property type="term" value="C:cytosol"/>
    <property type="evidence" value="ECO:0007669"/>
    <property type="project" value="TreeGrafter"/>
</dbReference>
<dbReference type="GO" id="GO:0004623">
    <property type="term" value="F:phospholipase A2 activity"/>
    <property type="evidence" value="ECO:0007669"/>
    <property type="project" value="TreeGrafter"/>
</dbReference>
<feature type="region of interest" description="Disordered" evidence="10">
    <location>
        <begin position="613"/>
        <end position="654"/>
    </location>
</feature>
<evidence type="ECO:0000256" key="2">
    <source>
        <dbReference type="ARBA" id="ARBA00013274"/>
    </source>
</evidence>
<dbReference type="OrthoDB" id="4084751at2759"/>
<dbReference type="GO" id="GO:0005576">
    <property type="term" value="C:extracellular region"/>
    <property type="evidence" value="ECO:0007669"/>
    <property type="project" value="TreeGrafter"/>
</dbReference>
<evidence type="ECO:0000313" key="13">
    <source>
        <dbReference type="Proteomes" id="UP000183365"/>
    </source>
</evidence>
<dbReference type="SUPFAM" id="SSF52151">
    <property type="entry name" value="FabD/lysophospholipase-like"/>
    <property type="match status" value="1"/>
</dbReference>
<protein>
    <recommendedName>
        <fullName evidence="2 9">Lysophospholipase</fullName>
        <ecNumber evidence="2 9">3.1.1.5</ecNumber>
    </recommendedName>
</protein>
<evidence type="ECO:0000256" key="5">
    <source>
        <dbReference type="ARBA" id="ARBA00022963"/>
    </source>
</evidence>
<sequence length="675" mass="74522">MNLQLFLSLVFLCSSSNAWSPSDTYAPGNVTCPSDFQMLRDAVGLSDQESAWLKKRDAITQPILKQWLESRFAKSQDDKDLLNNVFNSNSSDVRLPRIGIAASGGGYRAMLCGAGQISGLDNKTRNGTDAGLGGLLESSTYLAGLSGGNWLVGSLAFNNWTSVQEIVDQTYNSSIDDPIWDISDSIIDPEGWNLIHDYEIWDNISDDVHKKKAAGFNISLTDVWGLALTRDFFPDLTNDRGSGNWGAMSFTDLAKYDAFVNAEMPFTIHVADSRYPGIKVVNTNNTLFEFNPFEMGSWDGTVNAFANLTYVGTDVTDGKPNSDTCIEGYDSVPFILGTSSSLFNEFLLDLNSTSIPSFLKNFLADYLTDLSDEYDDIAVWDNNPFYQSSYSFSNVTSKMNSHSQITLNKTLYLGDGGEDGENIPLVPLLQQEREVDVIFALDNSCDTDACWPAGLSLVSTYERQFGLQRSDLAFPYVPDAETFVNNGLNKRPTFFGCDASNMTDLAYIPPLIIYIPNSEYSFKSNTSTFKMSYSDKERLDIIQNGFEVITYNNLTGYDNYDYCISCAILRRSQERLGLNTTDDCGKCFSDFCWDGSYNNSKIPDWNAIDDSSETTSKKFETNSPSSTSSIESSASAAESSNIETSSTKKSKNDASPIASNWLITTIAITFASIMG</sequence>
<evidence type="ECO:0000256" key="1">
    <source>
        <dbReference type="ARBA" id="ARBA00008780"/>
    </source>
</evidence>
<evidence type="ECO:0000256" key="9">
    <source>
        <dbReference type="RuleBase" id="RU362103"/>
    </source>
</evidence>
<evidence type="ECO:0000256" key="3">
    <source>
        <dbReference type="ARBA" id="ARBA00022729"/>
    </source>
</evidence>
<keyword evidence="5 8" id="KW-0442">Lipid degradation</keyword>
<comment type="catalytic activity">
    <reaction evidence="9">
        <text>a 1-acyl-sn-glycero-3-phosphocholine + H2O = sn-glycerol 3-phosphocholine + a fatty acid + H(+)</text>
        <dbReference type="Rhea" id="RHEA:15177"/>
        <dbReference type="ChEBI" id="CHEBI:15377"/>
        <dbReference type="ChEBI" id="CHEBI:15378"/>
        <dbReference type="ChEBI" id="CHEBI:16870"/>
        <dbReference type="ChEBI" id="CHEBI:28868"/>
        <dbReference type="ChEBI" id="CHEBI:58168"/>
        <dbReference type="EC" id="3.1.1.5"/>
    </reaction>
</comment>
<keyword evidence="13" id="KW-1185">Reference proteome</keyword>
<dbReference type="PROSITE" id="PS51210">
    <property type="entry name" value="PLA2C"/>
    <property type="match status" value="1"/>
</dbReference>
<dbReference type="GO" id="GO:0004622">
    <property type="term" value="F:phosphatidylcholine lysophospholipase activity"/>
    <property type="evidence" value="ECO:0007669"/>
    <property type="project" value="UniProtKB-EC"/>
</dbReference>
<accession>A0A1L0AWP1</accession>
<dbReference type="Proteomes" id="UP000183365">
    <property type="component" value="Unassembled WGS sequence"/>
</dbReference>
<organism evidence="12 13">
    <name type="scientific">Hanseniaspora guilliermondii</name>
    <dbReference type="NCBI Taxonomy" id="56406"/>
    <lineage>
        <taxon>Eukaryota</taxon>
        <taxon>Fungi</taxon>
        <taxon>Dikarya</taxon>
        <taxon>Ascomycota</taxon>
        <taxon>Saccharomycotina</taxon>
        <taxon>Saccharomycetes</taxon>
        <taxon>Saccharomycodales</taxon>
        <taxon>Saccharomycodaceae</taxon>
        <taxon>Hanseniaspora</taxon>
    </lineage>
</organism>
<dbReference type="Gene3D" id="3.40.1090.10">
    <property type="entry name" value="Cytosolic phospholipase A2 catalytic domain"/>
    <property type="match status" value="1"/>
</dbReference>
<evidence type="ECO:0000256" key="8">
    <source>
        <dbReference type="PROSITE-ProRule" id="PRU00555"/>
    </source>
</evidence>
<keyword evidence="7" id="KW-0325">Glycoprotein</keyword>
<evidence type="ECO:0000256" key="6">
    <source>
        <dbReference type="ARBA" id="ARBA00023098"/>
    </source>
</evidence>
<dbReference type="InterPro" id="IPR016035">
    <property type="entry name" value="Acyl_Trfase/lysoPLipase"/>
</dbReference>
<dbReference type="FunFam" id="3.40.1090.10:FF:000010">
    <property type="entry name" value="Lysophospholipase"/>
    <property type="match status" value="1"/>
</dbReference>
<evidence type="ECO:0000256" key="7">
    <source>
        <dbReference type="ARBA" id="ARBA00023180"/>
    </source>
</evidence>
<dbReference type="Pfam" id="PF01735">
    <property type="entry name" value="PLA2_B"/>
    <property type="match status" value="1"/>
</dbReference>
<keyword evidence="6 8" id="KW-0443">Lipid metabolism</keyword>
<dbReference type="VEuPathDB" id="FungiDB:HGUI_00728"/>
<feature type="compositionally biased region" description="Low complexity" evidence="10">
    <location>
        <begin position="621"/>
        <end position="647"/>
    </location>
</feature>
<proteinExistence type="inferred from homology"/>
<dbReference type="GO" id="GO:0005886">
    <property type="term" value="C:plasma membrane"/>
    <property type="evidence" value="ECO:0007669"/>
    <property type="project" value="TreeGrafter"/>
</dbReference>
<dbReference type="PANTHER" id="PTHR10728">
    <property type="entry name" value="CYTOSOLIC PHOSPHOLIPASE A2"/>
    <property type="match status" value="1"/>
</dbReference>
<dbReference type="GO" id="GO:0046475">
    <property type="term" value="P:glycerophospholipid catabolic process"/>
    <property type="evidence" value="ECO:0007669"/>
    <property type="project" value="TreeGrafter"/>
</dbReference>
<evidence type="ECO:0000256" key="4">
    <source>
        <dbReference type="ARBA" id="ARBA00022801"/>
    </source>
</evidence>
<dbReference type="EMBL" id="FQNF01000008">
    <property type="protein sequence ID" value="SGZ38528.1"/>
    <property type="molecule type" value="Genomic_DNA"/>
</dbReference>
<feature type="domain" description="PLA2c" evidence="11">
    <location>
        <begin position="31"/>
        <end position="598"/>
    </location>
</feature>
<evidence type="ECO:0000313" key="12">
    <source>
        <dbReference type="EMBL" id="SGZ38528.1"/>
    </source>
</evidence>
<keyword evidence="3 9" id="KW-0732">Signal</keyword>
<dbReference type="InterPro" id="IPR002642">
    <property type="entry name" value="LysoPLipase_cat_dom"/>
</dbReference>
<reference evidence="13" key="1">
    <citation type="submission" date="2016-11" db="EMBL/GenBank/DDBJ databases">
        <authorList>
            <person name="Guldener U."/>
        </authorList>
    </citation>
    <scope>NUCLEOTIDE SEQUENCE [LARGE SCALE GENOMIC DNA]</scope>
</reference>
<keyword evidence="4 8" id="KW-0378">Hydrolase</keyword>
<dbReference type="AlphaFoldDB" id="A0A1L0AWP1"/>
<feature type="chain" id="PRO_5011818183" description="Lysophospholipase" evidence="9">
    <location>
        <begin position="19"/>
        <end position="675"/>
    </location>
</feature>
<feature type="signal peptide" evidence="9">
    <location>
        <begin position="1"/>
        <end position="18"/>
    </location>
</feature>
<name>A0A1L0AWP1_9ASCO</name>
<evidence type="ECO:0000256" key="10">
    <source>
        <dbReference type="SAM" id="MobiDB-lite"/>
    </source>
</evidence>
<gene>
    <name evidence="12" type="ORF">HGUI_00728</name>
</gene>